<dbReference type="AlphaFoldDB" id="A0ABD1ZFW6"/>
<sequence length="66" mass="7436">MLLRPRVTSSVTNTLLMGLTHTPLPGDLDEHKDEMTNAVEQSQFLVALLSLEEIHFPLRCMDAWTA</sequence>
<evidence type="ECO:0000313" key="1">
    <source>
        <dbReference type="EMBL" id="KAL2650262.1"/>
    </source>
</evidence>
<name>A0ABD1ZFW6_9MARC</name>
<comment type="caution">
    <text evidence="1">The sequence shown here is derived from an EMBL/GenBank/DDBJ whole genome shotgun (WGS) entry which is preliminary data.</text>
</comment>
<protein>
    <submittedName>
        <fullName evidence="1">Uncharacterized protein</fullName>
    </submittedName>
</protein>
<gene>
    <name evidence="1" type="ORF">R1flu_018390</name>
</gene>
<proteinExistence type="predicted"/>
<reference evidence="1 2" key="1">
    <citation type="submission" date="2024-09" db="EMBL/GenBank/DDBJ databases">
        <title>Chromosome-scale assembly of Riccia fluitans.</title>
        <authorList>
            <person name="Paukszto L."/>
            <person name="Sawicki J."/>
            <person name="Karawczyk K."/>
            <person name="Piernik-Szablinska J."/>
            <person name="Szczecinska M."/>
            <person name="Mazdziarz M."/>
        </authorList>
    </citation>
    <scope>NUCLEOTIDE SEQUENCE [LARGE SCALE GENOMIC DNA]</scope>
    <source>
        <strain evidence="1">Rf_01</strain>
        <tissue evidence="1">Aerial parts of the thallus</tissue>
    </source>
</reference>
<accession>A0ABD1ZFW6</accession>
<evidence type="ECO:0000313" key="2">
    <source>
        <dbReference type="Proteomes" id="UP001605036"/>
    </source>
</evidence>
<dbReference type="Proteomes" id="UP001605036">
    <property type="component" value="Unassembled WGS sequence"/>
</dbReference>
<organism evidence="1 2">
    <name type="scientific">Riccia fluitans</name>
    <dbReference type="NCBI Taxonomy" id="41844"/>
    <lineage>
        <taxon>Eukaryota</taxon>
        <taxon>Viridiplantae</taxon>
        <taxon>Streptophyta</taxon>
        <taxon>Embryophyta</taxon>
        <taxon>Marchantiophyta</taxon>
        <taxon>Marchantiopsida</taxon>
        <taxon>Marchantiidae</taxon>
        <taxon>Marchantiales</taxon>
        <taxon>Ricciaceae</taxon>
        <taxon>Riccia</taxon>
    </lineage>
</organism>
<keyword evidence="2" id="KW-1185">Reference proteome</keyword>
<dbReference type="EMBL" id="JBHFFA010000001">
    <property type="protein sequence ID" value="KAL2650262.1"/>
    <property type="molecule type" value="Genomic_DNA"/>
</dbReference>